<dbReference type="PANTHER" id="PTHR10039:SF17">
    <property type="entry name" value="FUNGAL STAND N-TERMINAL GOODBYE DOMAIN-CONTAINING PROTEIN-RELATED"/>
    <property type="match status" value="1"/>
</dbReference>
<dbReference type="InterPro" id="IPR056884">
    <property type="entry name" value="NPHP3-like_N"/>
</dbReference>
<feature type="transmembrane region" description="Helical" evidence="3">
    <location>
        <begin position="682"/>
        <end position="707"/>
    </location>
</feature>
<dbReference type="Gene3D" id="3.40.50.300">
    <property type="entry name" value="P-loop containing nucleotide triphosphate hydrolases"/>
    <property type="match status" value="1"/>
</dbReference>
<reference evidence="5" key="1">
    <citation type="submission" date="2023-03" db="EMBL/GenBank/DDBJ databases">
        <title>Massive genome expansion in bonnet fungi (Mycena s.s.) driven by repeated elements and novel gene families across ecological guilds.</title>
        <authorList>
            <consortium name="Lawrence Berkeley National Laboratory"/>
            <person name="Harder C.B."/>
            <person name="Miyauchi S."/>
            <person name="Viragh M."/>
            <person name="Kuo A."/>
            <person name="Thoen E."/>
            <person name="Andreopoulos B."/>
            <person name="Lu D."/>
            <person name="Skrede I."/>
            <person name="Drula E."/>
            <person name="Henrissat B."/>
            <person name="Morin E."/>
            <person name="Kohler A."/>
            <person name="Barry K."/>
            <person name="LaButti K."/>
            <person name="Morin E."/>
            <person name="Salamov A."/>
            <person name="Lipzen A."/>
            <person name="Mereny Z."/>
            <person name="Hegedus B."/>
            <person name="Baldrian P."/>
            <person name="Stursova M."/>
            <person name="Weitz H."/>
            <person name="Taylor A."/>
            <person name="Grigoriev I.V."/>
            <person name="Nagy L.G."/>
            <person name="Martin F."/>
            <person name="Kauserud H."/>
        </authorList>
    </citation>
    <scope>NUCLEOTIDE SEQUENCE</scope>
    <source>
        <strain evidence="5">CBHHK200</strain>
    </source>
</reference>
<protein>
    <recommendedName>
        <fullName evidence="4">NACHT domain-containing protein</fullName>
    </recommendedName>
</protein>
<proteinExistence type="predicted"/>
<keyword evidence="3" id="KW-0472">Membrane</keyword>
<dbReference type="AlphaFoldDB" id="A0AAD6X8C3"/>
<dbReference type="Proteomes" id="UP001218188">
    <property type="component" value="Unassembled WGS sequence"/>
</dbReference>
<keyword evidence="3" id="KW-0812">Transmembrane</keyword>
<feature type="non-terminal residue" evidence="5">
    <location>
        <position position="796"/>
    </location>
</feature>
<organism evidence="5 6">
    <name type="scientific">Mycena alexandri</name>
    <dbReference type="NCBI Taxonomy" id="1745969"/>
    <lineage>
        <taxon>Eukaryota</taxon>
        <taxon>Fungi</taxon>
        <taxon>Dikarya</taxon>
        <taxon>Basidiomycota</taxon>
        <taxon>Agaricomycotina</taxon>
        <taxon>Agaricomycetes</taxon>
        <taxon>Agaricomycetidae</taxon>
        <taxon>Agaricales</taxon>
        <taxon>Marasmiineae</taxon>
        <taxon>Mycenaceae</taxon>
        <taxon>Mycena</taxon>
    </lineage>
</organism>
<sequence>MSDHRKQPKPNPLENPSRSAIRALSIREESSPSATAVFPHNSKSAPRRADNGKDSLKVGDTARAGTPHTARSMTVGPTYNINLAGSGGVGGSGGWGGGYGGHGGTGEGPSFTIRSSNINLTNPHATQLQSIKEKLTNHVAALHKFTDQSKSLCAPGTRVKIQDDILEWLSPEASNREHIFWVTGIAGSGKSTLSSTLVDNLRKKGTPVTAQFFISRNIPETVKPNKIIPTIAQQLAESSPAAAHSIHGTLKGGFPPSQKEQVEKLLLAPIWELSKSRNAVIILIDALDELENASKSVLEILESIAPKNCDLPQNVRFLVTSRPEHWADISNSKTLELAVFKQHPLSTESSREEVNNLITTRMKDITPKQVGWENWPPPEELQKLCNKADGLFHYAATALHWIEGEISQYGTASRQQVFEKFTQMGIGQLEDLYRVILTSFENIDGSAQDADRRASQLRGFQHVIGTILVLDEPLTICQIIALLANIPEDNFDVAKFLQRFHSVLIPGTTTSFEEATPQMHKSFRDYIMDGHPPKEFRILTGHAHFVTARSCLEVIVQTGSQSEVVLEYSVQHWYKHLREAVKGGVTYEDERMWNLFQHMMEEAIVDVWARTRLMDLFIAVAATGWGLLKLVRAFLPSPMVVLLTLSRLLVSRPCTVRAFLPSPVFVLLTFSLLLVSSGKCLVCAFLPSPMFVLLTFSHLLVSSFAWFSPITHVCLAHFFLPSYLQNGVCAFLPSPMFVLLTFFHLLVSSDLCEVRVFPPSPMFALLTFSRRLISRDACFSPLAHVCLAHFFSSSHL</sequence>
<dbReference type="InterPro" id="IPR027417">
    <property type="entry name" value="P-loop_NTPase"/>
</dbReference>
<evidence type="ECO:0000256" key="2">
    <source>
        <dbReference type="SAM" id="MobiDB-lite"/>
    </source>
</evidence>
<feature type="transmembrane region" description="Helical" evidence="3">
    <location>
        <begin position="727"/>
        <end position="747"/>
    </location>
</feature>
<feature type="region of interest" description="Disordered" evidence="2">
    <location>
        <begin position="1"/>
        <end position="20"/>
    </location>
</feature>
<feature type="compositionally biased region" description="Basic and acidic residues" evidence="2">
    <location>
        <begin position="47"/>
        <end position="57"/>
    </location>
</feature>
<evidence type="ECO:0000256" key="3">
    <source>
        <dbReference type="SAM" id="Phobius"/>
    </source>
</evidence>
<name>A0AAD6X8C3_9AGAR</name>
<keyword evidence="1" id="KW-0677">Repeat</keyword>
<dbReference type="SUPFAM" id="SSF52540">
    <property type="entry name" value="P-loop containing nucleoside triphosphate hydrolases"/>
    <property type="match status" value="1"/>
</dbReference>
<evidence type="ECO:0000313" key="6">
    <source>
        <dbReference type="Proteomes" id="UP001218188"/>
    </source>
</evidence>
<evidence type="ECO:0000256" key="1">
    <source>
        <dbReference type="ARBA" id="ARBA00022737"/>
    </source>
</evidence>
<dbReference type="InterPro" id="IPR007111">
    <property type="entry name" value="NACHT_NTPase"/>
</dbReference>
<accession>A0AAD6X8C3</accession>
<dbReference type="EMBL" id="JARJCM010000047">
    <property type="protein sequence ID" value="KAJ7035859.1"/>
    <property type="molecule type" value="Genomic_DNA"/>
</dbReference>
<feature type="transmembrane region" description="Helical" evidence="3">
    <location>
        <begin position="655"/>
        <end position="675"/>
    </location>
</feature>
<keyword evidence="6" id="KW-1185">Reference proteome</keyword>
<dbReference type="PROSITE" id="PS50837">
    <property type="entry name" value="NACHT"/>
    <property type="match status" value="1"/>
</dbReference>
<keyword evidence="3" id="KW-1133">Transmembrane helix</keyword>
<comment type="caution">
    <text evidence="5">The sequence shown here is derived from an EMBL/GenBank/DDBJ whole genome shotgun (WGS) entry which is preliminary data.</text>
</comment>
<evidence type="ECO:0000313" key="5">
    <source>
        <dbReference type="EMBL" id="KAJ7035859.1"/>
    </source>
</evidence>
<feature type="region of interest" description="Disordered" evidence="2">
    <location>
        <begin position="25"/>
        <end position="76"/>
    </location>
</feature>
<gene>
    <name evidence="5" type="ORF">C8F04DRAFT_1394509</name>
</gene>
<evidence type="ECO:0000259" key="4">
    <source>
        <dbReference type="PROSITE" id="PS50837"/>
    </source>
</evidence>
<feature type="domain" description="NACHT" evidence="4">
    <location>
        <begin position="178"/>
        <end position="323"/>
    </location>
</feature>
<dbReference type="PANTHER" id="PTHR10039">
    <property type="entry name" value="AMELOGENIN"/>
    <property type="match status" value="1"/>
</dbReference>
<dbReference type="Pfam" id="PF24883">
    <property type="entry name" value="NPHP3_N"/>
    <property type="match status" value="1"/>
</dbReference>